<evidence type="ECO:0000313" key="4">
    <source>
        <dbReference type="EMBL" id="MDN7243202.1"/>
    </source>
</evidence>
<dbReference type="InterPro" id="IPR009057">
    <property type="entry name" value="Homeodomain-like_sf"/>
</dbReference>
<dbReference type="PROSITE" id="PS01081">
    <property type="entry name" value="HTH_TETR_1"/>
    <property type="match status" value="1"/>
</dbReference>
<dbReference type="InterPro" id="IPR050624">
    <property type="entry name" value="HTH-type_Tx_Regulator"/>
</dbReference>
<comment type="caution">
    <text evidence="4">The sequence shown here is derived from an EMBL/GenBank/DDBJ whole genome shotgun (WGS) entry which is preliminary data.</text>
</comment>
<evidence type="ECO:0000259" key="3">
    <source>
        <dbReference type="PROSITE" id="PS50977"/>
    </source>
</evidence>
<feature type="DNA-binding region" description="H-T-H motif" evidence="2">
    <location>
        <begin position="22"/>
        <end position="41"/>
    </location>
</feature>
<dbReference type="SUPFAM" id="SSF46689">
    <property type="entry name" value="Homeodomain-like"/>
    <property type="match status" value="1"/>
</dbReference>
<dbReference type="EMBL" id="JAUJWV010000003">
    <property type="protein sequence ID" value="MDN7243202.1"/>
    <property type="molecule type" value="Genomic_DNA"/>
</dbReference>
<reference evidence="4 5" key="1">
    <citation type="submission" date="2023-06" db="EMBL/GenBank/DDBJ databases">
        <title>Novel species in genus Planococcus.</title>
        <authorList>
            <person name="Ning S."/>
        </authorList>
    </citation>
    <scope>NUCLEOTIDE SEQUENCE [LARGE SCALE GENOMIC DNA]</scope>
    <source>
        <strain evidence="4 5">N028</strain>
    </source>
</reference>
<feature type="domain" description="HTH tetR-type" evidence="3">
    <location>
        <begin position="1"/>
        <end position="59"/>
    </location>
</feature>
<dbReference type="Pfam" id="PF17932">
    <property type="entry name" value="TetR_C_24"/>
    <property type="match status" value="1"/>
</dbReference>
<dbReference type="PANTHER" id="PTHR43479">
    <property type="entry name" value="ACREF/ENVCD OPERON REPRESSOR-RELATED"/>
    <property type="match status" value="1"/>
</dbReference>
<dbReference type="SUPFAM" id="SSF48498">
    <property type="entry name" value="Tetracyclin repressor-like, C-terminal domain"/>
    <property type="match status" value="1"/>
</dbReference>
<evidence type="ECO:0000256" key="1">
    <source>
        <dbReference type="ARBA" id="ARBA00023125"/>
    </source>
</evidence>
<keyword evidence="1 2" id="KW-0238">DNA-binding</keyword>
<dbReference type="InterPro" id="IPR041490">
    <property type="entry name" value="KstR2_TetR_C"/>
</dbReference>
<evidence type="ECO:0000313" key="5">
    <source>
        <dbReference type="Proteomes" id="UP001172055"/>
    </source>
</evidence>
<accession>A0ABT8N6C1</accession>
<dbReference type="PROSITE" id="PS50977">
    <property type="entry name" value="HTH_TETR_2"/>
    <property type="match status" value="1"/>
</dbReference>
<dbReference type="InterPro" id="IPR023772">
    <property type="entry name" value="DNA-bd_HTH_TetR-type_CS"/>
</dbReference>
<gene>
    <name evidence="4" type="ORF">QWY14_15465</name>
</gene>
<protein>
    <submittedName>
        <fullName evidence="4">TetR/AcrR family transcriptional regulator</fullName>
    </submittedName>
</protein>
<keyword evidence="5" id="KW-1185">Reference proteome</keyword>
<dbReference type="InterPro" id="IPR001647">
    <property type="entry name" value="HTH_TetR"/>
</dbReference>
<dbReference type="PRINTS" id="PR00455">
    <property type="entry name" value="HTHTETR"/>
</dbReference>
<evidence type="ECO:0000256" key="2">
    <source>
        <dbReference type="PROSITE-ProRule" id="PRU00335"/>
    </source>
</evidence>
<dbReference type="PANTHER" id="PTHR43479:SF11">
    <property type="entry name" value="ACREF_ENVCD OPERON REPRESSOR-RELATED"/>
    <property type="match status" value="1"/>
</dbReference>
<name>A0ABT8N6C1_9BACL</name>
<dbReference type="InterPro" id="IPR036271">
    <property type="entry name" value="Tet_transcr_reg_TetR-rel_C_sf"/>
</dbReference>
<organism evidence="4 5">
    <name type="scientific">Planococcus shixiaomingii</name>
    <dbReference type="NCBI Taxonomy" id="3058393"/>
    <lineage>
        <taxon>Bacteria</taxon>
        <taxon>Bacillati</taxon>
        <taxon>Bacillota</taxon>
        <taxon>Bacilli</taxon>
        <taxon>Bacillales</taxon>
        <taxon>Caryophanaceae</taxon>
        <taxon>Planococcus</taxon>
    </lineage>
</organism>
<dbReference type="Gene3D" id="1.10.357.10">
    <property type="entry name" value="Tetracycline Repressor, domain 2"/>
    <property type="match status" value="1"/>
</dbReference>
<dbReference type="Gene3D" id="1.10.10.60">
    <property type="entry name" value="Homeodomain-like"/>
    <property type="match status" value="1"/>
</dbReference>
<dbReference type="Proteomes" id="UP001172055">
    <property type="component" value="Unassembled WGS sequence"/>
</dbReference>
<dbReference type="Pfam" id="PF00440">
    <property type="entry name" value="TetR_N"/>
    <property type="match status" value="1"/>
</dbReference>
<dbReference type="RefSeq" id="WP_300986938.1">
    <property type="nucleotide sequence ID" value="NZ_CP129236.1"/>
</dbReference>
<sequence length="185" mass="21063">MKEKITQQSVVLFEKKGFSETSIQDIVEALSVTKGTFYYYFASKEQLLMDIHLGYIDDLLTRQKQLASSALTNSEKMKSIVHLLIDDIKSHGASGRVFFREMRHLTVGNAEVIKKKREQFRVNIEELIARGMEQGEFRKDLSPALTAFAILGVTNWSYQWFNPSGEISAPQLAESYCDFILNGIV</sequence>
<proteinExistence type="predicted"/>